<organism evidence="1 2">
    <name type="scientific">Bradyrhizobium brasilense</name>
    <dbReference type="NCBI Taxonomy" id="1419277"/>
    <lineage>
        <taxon>Bacteria</taxon>
        <taxon>Pseudomonadati</taxon>
        <taxon>Pseudomonadota</taxon>
        <taxon>Alphaproteobacteria</taxon>
        <taxon>Hyphomicrobiales</taxon>
        <taxon>Nitrobacteraceae</taxon>
        <taxon>Bradyrhizobium</taxon>
    </lineage>
</organism>
<reference evidence="1 2" key="1">
    <citation type="submission" date="2016-10" db="EMBL/GenBank/DDBJ databases">
        <authorList>
            <person name="de Groot N.N."/>
        </authorList>
    </citation>
    <scope>NUCLEOTIDE SEQUENCE [LARGE SCALE GENOMIC DNA]</scope>
    <source>
        <strain evidence="1 2">R5</strain>
    </source>
</reference>
<proteinExistence type="predicted"/>
<dbReference type="AlphaFoldDB" id="A0A1G7CPJ7"/>
<dbReference type="EMBL" id="FMZW01000025">
    <property type="protein sequence ID" value="SDE41272.1"/>
    <property type="molecule type" value="Genomic_DNA"/>
</dbReference>
<accession>A0A1G7CPJ7</accession>
<sequence length="78" mass="8389">MTGSAKQSMFPLAEPWIASAFAKASADKSSLSLLAMTAGGYRACNTLFTISVDLLFTTFMRRAFTKARNATRETCAIA</sequence>
<evidence type="ECO:0000313" key="1">
    <source>
        <dbReference type="EMBL" id="SDE41272.1"/>
    </source>
</evidence>
<dbReference type="Proteomes" id="UP000199245">
    <property type="component" value="Unassembled WGS sequence"/>
</dbReference>
<gene>
    <name evidence="1" type="ORF">SAMN05216337_1025101</name>
</gene>
<protein>
    <submittedName>
        <fullName evidence="1">Uncharacterized protein</fullName>
    </submittedName>
</protein>
<name>A0A1G7CPJ7_9BRAD</name>
<evidence type="ECO:0000313" key="2">
    <source>
        <dbReference type="Proteomes" id="UP000199245"/>
    </source>
</evidence>